<gene>
    <name evidence="1" type="ORF">BpHYR1_048429</name>
</gene>
<evidence type="ECO:0000313" key="2">
    <source>
        <dbReference type="Proteomes" id="UP000276133"/>
    </source>
</evidence>
<accession>A0A3M7SSA4</accession>
<proteinExistence type="predicted"/>
<keyword evidence="2" id="KW-1185">Reference proteome</keyword>
<name>A0A3M7SSA4_BRAPC</name>
<reference evidence="1 2" key="1">
    <citation type="journal article" date="2018" name="Sci. Rep.">
        <title>Genomic signatures of local adaptation to the degree of environmental predictability in rotifers.</title>
        <authorList>
            <person name="Franch-Gras L."/>
            <person name="Hahn C."/>
            <person name="Garcia-Roger E.M."/>
            <person name="Carmona M.J."/>
            <person name="Serra M."/>
            <person name="Gomez A."/>
        </authorList>
    </citation>
    <scope>NUCLEOTIDE SEQUENCE [LARGE SCALE GENOMIC DNA]</scope>
    <source>
        <strain evidence="1">HYR1</strain>
    </source>
</reference>
<dbReference type="EMBL" id="REGN01000853">
    <property type="protein sequence ID" value="RNA38585.1"/>
    <property type="molecule type" value="Genomic_DNA"/>
</dbReference>
<evidence type="ECO:0000313" key="1">
    <source>
        <dbReference type="EMBL" id="RNA38585.1"/>
    </source>
</evidence>
<dbReference type="Proteomes" id="UP000276133">
    <property type="component" value="Unassembled WGS sequence"/>
</dbReference>
<protein>
    <submittedName>
        <fullName evidence="1">Uncharacterized protein</fullName>
    </submittedName>
</protein>
<comment type="caution">
    <text evidence="1">The sequence shown here is derived from an EMBL/GenBank/DDBJ whole genome shotgun (WGS) entry which is preliminary data.</text>
</comment>
<dbReference type="AlphaFoldDB" id="A0A3M7SSA4"/>
<sequence length="75" mass="8551">MWLCCPAAERDCSTSPWSRFSSCRTCCTRPHTPPPLPDCTETGCCIDTPSRRLRSKYGCNYVEQMLDERKNANES</sequence>
<organism evidence="1 2">
    <name type="scientific">Brachionus plicatilis</name>
    <name type="common">Marine rotifer</name>
    <name type="synonym">Brachionus muelleri</name>
    <dbReference type="NCBI Taxonomy" id="10195"/>
    <lineage>
        <taxon>Eukaryota</taxon>
        <taxon>Metazoa</taxon>
        <taxon>Spiralia</taxon>
        <taxon>Gnathifera</taxon>
        <taxon>Rotifera</taxon>
        <taxon>Eurotatoria</taxon>
        <taxon>Monogononta</taxon>
        <taxon>Pseudotrocha</taxon>
        <taxon>Ploima</taxon>
        <taxon>Brachionidae</taxon>
        <taxon>Brachionus</taxon>
    </lineage>
</organism>